<feature type="region of interest" description="Disordered" evidence="5">
    <location>
        <begin position="1"/>
        <end position="21"/>
    </location>
</feature>
<gene>
    <name evidence="7" type="ORF">PO878_01475</name>
</gene>
<keyword evidence="2" id="KW-0378">Hydrolase</keyword>
<name>A0AAF0BU25_9ACTN</name>
<comment type="similarity">
    <text evidence="4">Belongs to the cyclic nucleotide phosphodiesterase class-III family.</text>
</comment>
<dbReference type="KEGG" id="ima:PO878_01475"/>
<dbReference type="GO" id="GO:0016787">
    <property type="term" value="F:hydrolase activity"/>
    <property type="evidence" value="ECO:0007669"/>
    <property type="project" value="UniProtKB-KW"/>
</dbReference>
<protein>
    <submittedName>
        <fullName evidence="7">Metallophosphoesterase</fullName>
    </submittedName>
</protein>
<feature type="domain" description="Calcineurin-like phosphoesterase" evidence="6">
    <location>
        <begin position="58"/>
        <end position="256"/>
    </location>
</feature>
<sequence length="341" mass="36920">MSDAPPPVELTTVGPRGATAHQGDRVLRVDGLEPDTDAELGGVAFRTLPEPGEHLATFATVNDVHFGEEVCGLVSGTDVGPVFSAEPGDPPYPEVMNRGAVAEIAELDPDALVVKGDLTSGGTDAEVDAFLAAYAPLADRMTWVRGNHESYHRLDRGAVPTQEVVLPGVRLAVLDTSLDGVEYGGVSADQLAWLDDLAATSDRPVVVLGHHHVWDPGSAERPERYFGVDPDDSVALVALVARRPRIVAYLAGHTHRNRVRRFGPTGDVPWVEVACVKDYPGAWAEYRVHEGGILQVVHRISSPEALAWTEKTRHMYHDLYADYAFGALDERCFVIPTERAD</sequence>
<dbReference type="PANTHER" id="PTHR42988">
    <property type="entry name" value="PHOSPHOHYDROLASE"/>
    <property type="match status" value="1"/>
</dbReference>
<dbReference type="RefSeq" id="WP_272736909.1">
    <property type="nucleotide sequence ID" value="NZ_CP116942.1"/>
</dbReference>
<dbReference type="InterPro" id="IPR029052">
    <property type="entry name" value="Metallo-depent_PP-like"/>
</dbReference>
<dbReference type="SUPFAM" id="SSF56300">
    <property type="entry name" value="Metallo-dependent phosphatases"/>
    <property type="match status" value="1"/>
</dbReference>
<reference evidence="7" key="1">
    <citation type="submission" date="2023-01" db="EMBL/GenBank/DDBJ databases">
        <title>The diversity of Class Acidimicrobiia in South China Sea sediment environments and the proposal of Iamia marina sp. nov., a novel species of the genus Iamia.</title>
        <authorList>
            <person name="He Y."/>
            <person name="Tian X."/>
        </authorList>
    </citation>
    <scope>NUCLEOTIDE SEQUENCE</scope>
    <source>
        <strain evidence="7">DSM 19957</strain>
    </source>
</reference>
<dbReference type="EMBL" id="CP116942">
    <property type="protein sequence ID" value="WCO67387.1"/>
    <property type="molecule type" value="Genomic_DNA"/>
</dbReference>
<dbReference type="AlphaFoldDB" id="A0AAF0BU25"/>
<evidence type="ECO:0000256" key="5">
    <source>
        <dbReference type="SAM" id="MobiDB-lite"/>
    </source>
</evidence>
<evidence type="ECO:0000256" key="1">
    <source>
        <dbReference type="ARBA" id="ARBA00022723"/>
    </source>
</evidence>
<evidence type="ECO:0000256" key="2">
    <source>
        <dbReference type="ARBA" id="ARBA00022801"/>
    </source>
</evidence>
<dbReference type="PANTHER" id="PTHR42988:SF2">
    <property type="entry name" value="CYCLIC NUCLEOTIDE PHOSPHODIESTERASE CBUA0032-RELATED"/>
    <property type="match status" value="1"/>
</dbReference>
<keyword evidence="1" id="KW-0479">Metal-binding</keyword>
<dbReference type="InterPro" id="IPR004843">
    <property type="entry name" value="Calcineurin-like_PHP"/>
</dbReference>
<dbReference type="InterPro" id="IPR050884">
    <property type="entry name" value="CNP_phosphodiesterase-III"/>
</dbReference>
<keyword evidence="8" id="KW-1185">Reference proteome</keyword>
<evidence type="ECO:0000313" key="8">
    <source>
        <dbReference type="Proteomes" id="UP001216390"/>
    </source>
</evidence>
<organism evidence="7 8">
    <name type="scientific">Iamia majanohamensis</name>
    <dbReference type="NCBI Taxonomy" id="467976"/>
    <lineage>
        <taxon>Bacteria</taxon>
        <taxon>Bacillati</taxon>
        <taxon>Actinomycetota</taxon>
        <taxon>Acidimicrobiia</taxon>
        <taxon>Acidimicrobiales</taxon>
        <taxon>Iamiaceae</taxon>
        <taxon>Iamia</taxon>
    </lineage>
</organism>
<evidence type="ECO:0000259" key="6">
    <source>
        <dbReference type="Pfam" id="PF00149"/>
    </source>
</evidence>
<evidence type="ECO:0000256" key="3">
    <source>
        <dbReference type="ARBA" id="ARBA00023004"/>
    </source>
</evidence>
<dbReference type="GO" id="GO:0046872">
    <property type="term" value="F:metal ion binding"/>
    <property type="evidence" value="ECO:0007669"/>
    <property type="project" value="UniProtKB-KW"/>
</dbReference>
<dbReference type="Gene3D" id="3.60.21.10">
    <property type="match status" value="1"/>
</dbReference>
<keyword evidence="3" id="KW-0408">Iron</keyword>
<accession>A0AAF0BU25</accession>
<dbReference type="Proteomes" id="UP001216390">
    <property type="component" value="Chromosome"/>
</dbReference>
<dbReference type="Pfam" id="PF00149">
    <property type="entry name" value="Metallophos"/>
    <property type="match status" value="1"/>
</dbReference>
<proteinExistence type="inferred from homology"/>
<evidence type="ECO:0000313" key="7">
    <source>
        <dbReference type="EMBL" id="WCO67387.1"/>
    </source>
</evidence>
<evidence type="ECO:0000256" key="4">
    <source>
        <dbReference type="ARBA" id="ARBA00025742"/>
    </source>
</evidence>